<feature type="signal peptide" evidence="2">
    <location>
        <begin position="1"/>
        <end position="17"/>
    </location>
</feature>
<reference evidence="3 4" key="1">
    <citation type="submission" date="2015-06" db="EMBL/GenBank/DDBJ databases">
        <title>Survival trade-offs in plant roots during colonization by closely related pathogenic and mutualistic fungi.</title>
        <authorList>
            <person name="Hacquard S."/>
            <person name="Kracher B."/>
            <person name="Hiruma K."/>
            <person name="Weinman A."/>
            <person name="Muench P."/>
            <person name="Garrido Oter R."/>
            <person name="Ver Loren van Themaat E."/>
            <person name="Dallerey J.-F."/>
            <person name="Damm U."/>
            <person name="Henrissat B."/>
            <person name="Lespinet O."/>
            <person name="Thon M."/>
            <person name="Kemen E."/>
            <person name="McHardy A.C."/>
            <person name="Schulze-Lefert P."/>
            <person name="O'Connell R.J."/>
        </authorList>
    </citation>
    <scope>NUCLEOTIDE SEQUENCE [LARGE SCALE GENOMIC DNA]</scope>
    <source>
        <strain evidence="3 4">0861</strain>
    </source>
</reference>
<name>A0A166N7G3_9PEZI</name>
<dbReference type="AlphaFoldDB" id="A0A166N7G3"/>
<dbReference type="EMBL" id="LFIV01000223">
    <property type="protein sequence ID" value="KZL65391.1"/>
    <property type="molecule type" value="Genomic_DNA"/>
</dbReference>
<gene>
    <name evidence="3" type="ORF">CT0861_06240</name>
</gene>
<feature type="chain" id="PRO_5007877678" evidence="2">
    <location>
        <begin position="18"/>
        <end position="100"/>
    </location>
</feature>
<comment type="caution">
    <text evidence="3">The sequence shown here is derived from an EMBL/GenBank/DDBJ whole genome shotgun (WGS) entry which is preliminary data.</text>
</comment>
<dbReference type="Proteomes" id="UP000076552">
    <property type="component" value="Unassembled WGS sequence"/>
</dbReference>
<evidence type="ECO:0000256" key="1">
    <source>
        <dbReference type="SAM" id="MobiDB-lite"/>
    </source>
</evidence>
<evidence type="ECO:0000313" key="4">
    <source>
        <dbReference type="Proteomes" id="UP000076552"/>
    </source>
</evidence>
<dbReference type="STRING" id="708197.A0A166N7G3"/>
<protein>
    <submittedName>
        <fullName evidence="3">Transposase</fullName>
    </submittedName>
</protein>
<evidence type="ECO:0000313" key="3">
    <source>
        <dbReference type="EMBL" id="KZL65391.1"/>
    </source>
</evidence>
<keyword evidence="2" id="KW-0732">Signal</keyword>
<sequence>MNLTYLIALLHLALVSKEDFFPAFYKAFTQSLTEKNIQGGFKGSGIVPLSAEARRQVAQSNTSRIIFNSPTPLGFQNTKQPSRSKFSVNLNQRSNIQSSK</sequence>
<organism evidence="3 4">
    <name type="scientific">Colletotrichum tofieldiae</name>
    <dbReference type="NCBI Taxonomy" id="708197"/>
    <lineage>
        <taxon>Eukaryota</taxon>
        <taxon>Fungi</taxon>
        <taxon>Dikarya</taxon>
        <taxon>Ascomycota</taxon>
        <taxon>Pezizomycotina</taxon>
        <taxon>Sordariomycetes</taxon>
        <taxon>Hypocreomycetidae</taxon>
        <taxon>Glomerellales</taxon>
        <taxon>Glomerellaceae</taxon>
        <taxon>Colletotrichum</taxon>
        <taxon>Colletotrichum spaethianum species complex</taxon>
    </lineage>
</organism>
<proteinExistence type="predicted"/>
<keyword evidence="4" id="KW-1185">Reference proteome</keyword>
<accession>A0A166N7G3</accession>
<feature type="region of interest" description="Disordered" evidence="1">
    <location>
        <begin position="69"/>
        <end position="100"/>
    </location>
</feature>
<evidence type="ECO:0000256" key="2">
    <source>
        <dbReference type="SAM" id="SignalP"/>
    </source>
</evidence>